<reference evidence="2" key="1">
    <citation type="journal article" date="2019" name="Int. J. Syst. Evol. Microbiol.">
        <title>The Global Catalogue of Microorganisms (GCM) 10K type strain sequencing project: providing services to taxonomists for standard genome sequencing and annotation.</title>
        <authorList>
            <consortium name="The Broad Institute Genomics Platform"/>
            <consortium name="The Broad Institute Genome Sequencing Center for Infectious Disease"/>
            <person name="Wu L."/>
            <person name="Ma J."/>
        </authorList>
    </citation>
    <scope>NUCLEOTIDE SEQUENCE [LARGE SCALE GENOMIC DNA]</scope>
    <source>
        <strain evidence="2">CGMCC 4.7645</strain>
    </source>
</reference>
<proteinExistence type="predicted"/>
<organism evidence="1 2">
    <name type="scientific">Amycolatopsis pigmentata</name>
    <dbReference type="NCBI Taxonomy" id="450801"/>
    <lineage>
        <taxon>Bacteria</taxon>
        <taxon>Bacillati</taxon>
        <taxon>Actinomycetota</taxon>
        <taxon>Actinomycetes</taxon>
        <taxon>Pseudonocardiales</taxon>
        <taxon>Pseudonocardiaceae</taxon>
        <taxon>Amycolatopsis</taxon>
    </lineage>
</organism>
<keyword evidence="2" id="KW-1185">Reference proteome</keyword>
<protein>
    <submittedName>
        <fullName evidence="1">Uncharacterized protein</fullName>
    </submittedName>
</protein>
<sequence length="44" mass="4937">MIFKAIDWKLSGKEFPNLSSSGGWGLPGPNSYSIEWTTKNWHPA</sequence>
<dbReference type="EMBL" id="JBHUKR010000021">
    <property type="protein sequence ID" value="MFD2421317.1"/>
    <property type="molecule type" value="Genomic_DNA"/>
</dbReference>
<accession>A0ABW5G340</accession>
<evidence type="ECO:0000313" key="1">
    <source>
        <dbReference type="EMBL" id="MFD2421317.1"/>
    </source>
</evidence>
<comment type="caution">
    <text evidence="1">The sequence shown here is derived from an EMBL/GenBank/DDBJ whole genome shotgun (WGS) entry which is preliminary data.</text>
</comment>
<dbReference type="Proteomes" id="UP001597417">
    <property type="component" value="Unassembled WGS sequence"/>
</dbReference>
<dbReference type="RefSeq" id="WP_378270104.1">
    <property type="nucleotide sequence ID" value="NZ_JBHUKR010000021.1"/>
</dbReference>
<name>A0ABW5G340_9PSEU</name>
<gene>
    <name evidence="1" type="ORF">ACFSXZ_33805</name>
</gene>
<evidence type="ECO:0000313" key="2">
    <source>
        <dbReference type="Proteomes" id="UP001597417"/>
    </source>
</evidence>